<reference evidence="4" key="2">
    <citation type="submission" date="2025-08" db="UniProtKB">
        <authorList>
            <consortium name="RefSeq"/>
        </authorList>
    </citation>
    <scope>IDENTIFICATION</scope>
    <source>
        <tissue evidence="4">Leaf</tissue>
    </source>
</reference>
<dbReference type="InterPro" id="IPR005162">
    <property type="entry name" value="Retrotrans_gag_dom"/>
</dbReference>
<feature type="compositionally biased region" description="Basic and acidic residues" evidence="1">
    <location>
        <begin position="308"/>
        <end position="322"/>
    </location>
</feature>
<dbReference type="PANTHER" id="PTHR33223">
    <property type="entry name" value="CCHC-TYPE DOMAIN-CONTAINING PROTEIN"/>
    <property type="match status" value="1"/>
</dbReference>
<feature type="compositionally biased region" description="Basic and acidic residues" evidence="1">
    <location>
        <begin position="169"/>
        <end position="191"/>
    </location>
</feature>
<dbReference type="Proteomes" id="UP000087766">
    <property type="component" value="Chromosome 1"/>
</dbReference>
<reference evidence="3" key="1">
    <citation type="journal article" date="2014" name="Nat. Commun.">
        <title>Genome sequence of mungbean and insights into evolution within Vigna species.</title>
        <authorList>
            <person name="Kang Y.J."/>
            <person name="Kim S.K."/>
            <person name="Kim M.Y."/>
            <person name="Lestari P."/>
            <person name="Kim K.H."/>
            <person name="Ha B.K."/>
            <person name="Jun T.H."/>
            <person name="Hwang W.J."/>
            <person name="Lee T."/>
            <person name="Lee J."/>
            <person name="Shim S."/>
            <person name="Yoon M.Y."/>
            <person name="Jang Y.E."/>
            <person name="Han K.S."/>
            <person name="Taeprayoon P."/>
            <person name="Yoon N."/>
            <person name="Somta P."/>
            <person name="Tanya P."/>
            <person name="Kim K.S."/>
            <person name="Gwag J.G."/>
            <person name="Moon J.K."/>
            <person name="Lee Y.H."/>
            <person name="Park B.S."/>
            <person name="Bombarely A."/>
            <person name="Doyle J.J."/>
            <person name="Jackson S.A."/>
            <person name="Schafleitner R."/>
            <person name="Srinives P."/>
            <person name="Varshney R.K."/>
            <person name="Lee S.H."/>
        </authorList>
    </citation>
    <scope>NUCLEOTIDE SEQUENCE [LARGE SCALE GENOMIC DNA]</scope>
    <source>
        <strain evidence="3">cv. VC1973A</strain>
    </source>
</reference>
<evidence type="ECO:0000259" key="2">
    <source>
        <dbReference type="Pfam" id="PF03732"/>
    </source>
</evidence>
<dbReference type="KEGG" id="vra:106757947"/>
<accession>A0A1S3TRA3</accession>
<proteinExistence type="predicted"/>
<dbReference type="RefSeq" id="XP_014496299.1">
    <property type="nucleotide sequence ID" value="XM_014640813.1"/>
</dbReference>
<feature type="region of interest" description="Disordered" evidence="1">
    <location>
        <begin position="291"/>
        <end position="322"/>
    </location>
</feature>
<evidence type="ECO:0000256" key="1">
    <source>
        <dbReference type="SAM" id="MobiDB-lite"/>
    </source>
</evidence>
<evidence type="ECO:0000313" key="4">
    <source>
        <dbReference type="RefSeq" id="XP_014496299.1"/>
    </source>
</evidence>
<dbReference type="OrthoDB" id="1740536at2759"/>
<sequence length="389" mass="44220">MEVHIPDTFTPPVFKMYDGSSDPEGHIKSFTNAMAFRTGVDAIWCWAFSLSLEGEALEWFNSLPNNSIENFDGISRMFKKQFAACKTQDVTIVDLMNLRQGKEETLRTFMDRFQKIVRRVKGLTVELALQSVLSALRPGPFKESICRTPPTTMKELRERTADEIRVENMKLGEKDAATELKEDKTDSRKADFPNNKHRTGGPRDLPRQPKFQQYTPLNAPRAKILQEALSAQALPPPRSRPTPSGADHTKHCLYHKNMGHSTEECITLRDKIEELIRAGHLKEFIRVEKPDREERIHHRPPPRPAPPCHDDRRPHYDDTRYRPTRSDHRRIIVVTTGPAHLEEAGHPLKGNGAGAGAATVRSVASLIPYREDFQATDPRPQRSNDESAL</sequence>
<feature type="domain" description="Retrotransposon gag" evidence="2">
    <location>
        <begin position="48"/>
        <end position="134"/>
    </location>
</feature>
<gene>
    <name evidence="4" type="primary">LOC106757947</name>
</gene>
<dbReference type="GeneID" id="106757947"/>
<keyword evidence="3" id="KW-1185">Reference proteome</keyword>
<name>A0A1S3TRA3_VIGRR</name>
<dbReference type="Pfam" id="PF03732">
    <property type="entry name" value="Retrotrans_gag"/>
    <property type="match status" value="1"/>
</dbReference>
<dbReference type="AlphaFoldDB" id="A0A1S3TRA3"/>
<protein>
    <submittedName>
        <fullName evidence="4">Uncharacterized protein LOC106757947</fullName>
    </submittedName>
</protein>
<evidence type="ECO:0000313" key="3">
    <source>
        <dbReference type="Proteomes" id="UP000087766"/>
    </source>
</evidence>
<organism evidence="3 4">
    <name type="scientific">Vigna radiata var. radiata</name>
    <name type="common">Mung bean</name>
    <name type="synonym">Phaseolus aureus</name>
    <dbReference type="NCBI Taxonomy" id="3916"/>
    <lineage>
        <taxon>Eukaryota</taxon>
        <taxon>Viridiplantae</taxon>
        <taxon>Streptophyta</taxon>
        <taxon>Embryophyta</taxon>
        <taxon>Tracheophyta</taxon>
        <taxon>Spermatophyta</taxon>
        <taxon>Magnoliopsida</taxon>
        <taxon>eudicotyledons</taxon>
        <taxon>Gunneridae</taxon>
        <taxon>Pentapetalae</taxon>
        <taxon>rosids</taxon>
        <taxon>fabids</taxon>
        <taxon>Fabales</taxon>
        <taxon>Fabaceae</taxon>
        <taxon>Papilionoideae</taxon>
        <taxon>50 kb inversion clade</taxon>
        <taxon>NPAAA clade</taxon>
        <taxon>indigoferoid/millettioid clade</taxon>
        <taxon>Phaseoleae</taxon>
        <taxon>Vigna</taxon>
    </lineage>
</organism>
<feature type="region of interest" description="Disordered" evidence="1">
    <location>
        <begin position="169"/>
        <end position="211"/>
    </location>
</feature>
<dbReference type="PANTHER" id="PTHR33223:SF10">
    <property type="entry name" value="AMINOTRANSFERASE-LIKE PLANT MOBILE DOMAIN-CONTAINING PROTEIN"/>
    <property type="match status" value="1"/>
</dbReference>
<feature type="region of interest" description="Disordered" evidence="1">
    <location>
        <begin position="369"/>
        <end position="389"/>
    </location>
</feature>